<protein>
    <submittedName>
        <fullName evidence="1">Uncharacterized protein</fullName>
    </submittedName>
</protein>
<proteinExistence type="predicted"/>
<evidence type="ECO:0000313" key="2">
    <source>
        <dbReference type="Proteomes" id="UP000742098"/>
    </source>
</evidence>
<accession>A0A921H4L9</accession>
<gene>
    <name evidence="1" type="ORF">K8V05_07670</name>
</gene>
<organism evidence="1 2">
    <name type="scientific">Butyricimonas virosa</name>
    <dbReference type="NCBI Taxonomy" id="544645"/>
    <lineage>
        <taxon>Bacteria</taxon>
        <taxon>Pseudomonadati</taxon>
        <taxon>Bacteroidota</taxon>
        <taxon>Bacteroidia</taxon>
        <taxon>Bacteroidales</taxon>
        <taxon>Odoribacteraceae</taxon>
        <taxon>Butyricimonas</taxon>
    </lineage>
</organism>
<sequence>MKKAILLIFILLWSSMIISKGEITRQLYGYYESAMYTNYVVKQSQDNWCTFAAIASHPDVKMLECQLATMYVTRYGVIADCCDISQIRNYTKCVRDMSIGISDACELAHAVGVHTSGICPLESFFEGVARHEFRFFPYLMFIADRNPGHTGLCVGLQFLVQSSQILGVVLVWANPATGTVIQEYLDYNFLLDTEIYFMAY</sequence>
<dbReference type="Proteomes" id="UP000742098">
    <property type="component" value="Unassembled WGS sequence"/>
</dbReference>
<reference evidence="1" key="1">
    <citation type="journal article" date="2021" name="PeerJ">
        <title>Extensive microbial diversity within the chicken gut microbiome revealed by metagenomics and culture.</title>
        <authorList>
            <person name="Gilroy R."/>
            <person name="Ravi A."/>
            <person name="Getino M."/>
            <person name="Pursley I."/>
            <person name="Horton D.L."/>
            <person name="Alikhan N.F."/>
            <person name="Baker D."/>
            <person name="Gharbi K."/>
            <person name="Hall N."/>
            <person name="Watson M."/>
            <person name="Adriaenssens E.M."/>
            <person name="Foster-Nyarko E."/>
            <person name="Jarju S."/>
            <person name="Secka A."/>
            <person name="Antonio M."/>
            <person name="Oren A."/>
            <person name="Chaudhuri R.R."/>
            <person name="La Ragione R."/>
            <person name="Hildebrand F."/>
            <person name="Pallen M.J."/>
        </authorList>
    </citation>
    <scope>NUCLEOTIDE SEQUENCE</scope>
    <source>
        <strain evidence="1">6966</strain>
    </source>
</reference>
<evidence type="ECO:0000313" key="1">
    <source>
        <dbReference type="EMBL" id="HJF70618.1"/>
    </source>
</evidence>
<name>A0A921H4L9_9BACT</name>
<dbReference type="EMBL" id="DYVS01000126">
    <property type="protein sequence ID" value="HJF70618.1"/>
    <property type="molecule type" value="Genomic_DNA"/>
</dbReference>
<comment type="caution">
    <text evidence="1">The sequence shown here is derived from an EMBL/GenBank/DDBJ whole genome shotgun (WGS) entry which is preliminary data.</text>
</comment>
<reference evidence="1" key="2">
    <citation type="submission" date="2021-09" db="EMBL/GenBank/DDBJ databases">
        <authorList>
            <person name="Gilroy R."/>
        </authorList>
    </citation>
    <scope>NUCLEOTIDE SEQUENCE</scope>
    <source>
        <strain evidence="1">6966</strain>
    </source>
</reference>
<dbReference type="AlphaFoldDB" id="A0A921H4L9"/>